<keyword evidence="2 3" id="KW-0326">Glycosidase</keyword>
<keyword evidence="6" id="KW-0812">Transmembrane</keyword>
<evidence type="ECO:0000259" key="7">
    <source>
        <dbReference type="PROSITE" id="PS51910"/>
    </source>
</evidence>
<dbReference type="GO" id="GO:0004568">
    <property type="term" value="F:chitinase activity"/>
    <property type="evidence" value="ECO:0007669"/>
    <property type="project" value="TreeGrafter"/>
</dbReference>
<keyword evidence="6" id="KW-1133">Transmembrane helix</keyword>
<evidence type="ECO:0000256" key="1">
    <source>
        <dbReference type="ARBA" id="ARBA00022801"/>
    </source>
</evidence>
<dbReference type="AlphaFoldDB" id="A0A1W0A7M9"/>
<evidence type="ECO:0000313" key="8">
    <source>
        <dbReference type="EMBL" id="OQS06228.1"/>
    </source>
</evidence>
<feature type="compositionally biased region" description="Low complexity" evidence="5">
    <location>
        <begin position="344"/>
        <end position="362"/>
    </location>
</feature>
<gene>
    <name evidence="8" type="ORF">THRCLA_01724</name>
</gene>
<dbReference type="InterPro" id="IPR001223">
    <property type="entry name" value="Glyco_hydro18_cat"/>
</dbReference>
<dbReference type="Gene3D" id="3.20.20.80">
    <property type="entry name" value="Glycosidases"/>
    <property type="match status" value="1"/>
</dbReference>
<evidence type="ECO:0000256" key="4">
    <source>
        <dbReference type="RuleBase" id="RU004453"/>
    </source>
</evidence>
<dbReference type="STRING" id="74557.A0A1W0A7M9"/>
<dbReference type="Proteomes" id="UP000243217">
    <property type="component" value="Unassembled WGS sequence"/>
</dbReference>
<feature type="transmembrane region" description="Helical" evidence="6">
    <location>
        <begin position="21"/>
        <end position="39"/>
    </location>
</feature>
<feature type="domain" description="GH18" evidence="7">
    <location>
        <begin position="75"/>
        <end position="338"/>
    </location>
</feature>
<dbReference type="PROSITE" id="PS51257">
    <property type="entry name" value="PROKAR_LIPOPROTEIN"/>
    <property type="match status" value="1"/>
</dbReference>
<dbReference type="InterPro" id="IPR011583">
    <property type="entry name" value="Chitinase_II/V-like_cat"/>
</dbReference>
<evidence type="ECO:0000313" key="9">
    <source>
        <dbReference type="Proteomes" id="UP000243217"/>
    </source>
</evidence>
<dbReference type="GO" id="GO:0005975">
    <property type="term" value="P:carbohydrate metabolic process"/>
    <property type="evidence" value="ECO:0007669"/>
    <property type="project" value="InterPro"/>
</dbReference>
<sequence length="467" mass="51086">MAERDPLLAMEFRSRSSLRTLVYIVAALAITSCGIATILRNGTPSFQQIYAGKIMSLDANLPRRPDHCPNIAPHERVVLFWQSEVQGCELIPDGVTHVLFGFAQVEAGEVIPRFQTSDDIIMSCIQSLRKRCIYSLGVVGGANNNAGMASVRDPPRFVNSVLALVHKYQLDGVDIDDETNYLEAGYSSRGIVAYMTALRYAFRAEKLILTYDAYITEANPRCYKGMRCFARGVEHLVDWVNVMAYNIDKNPWAAAKAYEAAVHETFPLWQRRLPKDKITIGLCTGVGCAWGPGPSQQVINDYINYAKGAGGIMIYSGSADLNQGFYVTRDTVIKMHQTPPPTTIRPTTQPPKTTTPRPTTKDPTPPPTTQTPRPTTQTPLPTTQTPSPTTATTIPKTEAATSTPVVTTTSVPTTTQAPATTVPSGGRNADICGSCFDCFYEPTKSCFNGWNEAQCKSLSFTWCGNST</sequence>
<name>A0A1W0A7M9_9STRA</name>
<dbReference type="SUPFAM" id="SSF51445">
    <property type="entry name" value="(Trans)glycosidases"/>
    <property type="match status" value="1"/>
</dbReference>
<keyword evidence="9" id="KW-1185">Reference proteome</keyword>
<comment type="similarity">
    <text evidence="4">Belongs to the glycosyl hydrolase 18 family.</text>
</comment>
<keyword evidence="6" id="KW-0472">Membrane</keyword>
<keyword evidence="1 3" id="KW-0378">Hydrolase</keyword>
<evidence type="ECO:0000256" key="3">
    <source>
        <dbReference type="RuleBase" id="RU000489"/>
    </source>
</evidence>
<dbReference type="GO" id="GO:0006032">
    <property type="term" value="P:chitin catabolic process"/>
    <property type="evidence" value="ECO:0007669"/>
    <property type="project" value="TreeGrafter"/>
</dbReference>
<dbReference type="Pfam" id="PF00704">
    <property type="entry name" value="Glyco_hydro_18"/>
    <property type="match status" value="1"/>
</dbReference>
<dbReference type="OrthoDB" id="76388at2759"/>
<dbReference type="GO" id="GO:0008061">
    <property type="term" value="F:chitin binding"/>
    <property type="evidence" value="ECO:0007669"/>
    <property type="project" value="InterPro"/>
</dbReference>
<dbReference type="EMBL" id="JNBS01000365">
    <property type="protein sequence ID" value="OQS06228.1"/>
    <property type="molecule type" value="Genomic_DNA"/>
</dbReference>
<dbReference type="InterPro" id="IPR050314">
    <property type="entry name" value="Glycosyl_Hydrlase_18"/>
</dbReference>
<dbReference type="InterPro" id="IPR017853">
    <property type="entry name" value="GH"/>
</dbReference>
<feature type="region of interest" description="Disordered" evidence="5">
    <location>
        <begin position="336"/>
        <end position="424"/>
    </location>
</feature>
<dbReference type="PANTHER" id="PTHR11177:SF317">
    <property type="entry name" value="CHITINASE 12-RELATED"/>
    <property type="match status" value="1"/>
</dbReference>
<accession>A0A1W0A7M9</accession>
<evidence type="ECO:0000256" key="5">
    <source>
        <dbReference type="SAM" id="MobiDB-lite"/>
    </source>
</evidence>
<protein>
    <submittedName>
        <fullName evidence="8">Carbohydrate-binding protein</fullName>
    </submittedName>
</protein>
<dbReference type="PROSITE" id="PS51910">
    <property type="entry name" value="GH18_2"/>
    <property type="match status" value="1"/>
</dbReference>
<organism evidence="8 9">
    <name type="scientific">Thraustotheca clavata</name>
    <dbReference type="NCBI Taxonomy" id="74557"/>
    <lineage>
        <taxon>Eukaryota</taxon>
        <taxon>Sar</taxon>
        <taxon>Stramenopiles</taxon>
        <taxon>Oomycota</taxon>
        <taxon>Saprolegniomycetes</taxon>
        <taxon>Saprolegniales</taxon>
        <taxon>Achlyaceae</taxon>
        <taxon>Thraustotheca</taxon>
    </lineage>
</organism>
<evidence type="ECO:0000256" key="6">
    <source>
        <dbReference type="SAM" id="Phobius"/>
    </source>
</evidence>
<comment type="caution">
    <text evidence="8">The sequence shown here is derived from an EMBL/GenBank/DDBJ whole genome shotgun (WGS) entry which is preliminary data.</text>
</comment>
<dbReference type="PANTHER" id="PTHR11177">
    <property type="entry name" value="CHITINASE"/>
    <property type="match status" value="1"/>
</dbReference>
<dbReference type="InterPro" id="IPR001579">
    <property type="entry name" value="Glyco_hydro_18_chit_AS"/>
</dbReference>
<evidence type="ECO:0000256" key="2">
    <source>
        <dbReference type="ARBA" id="ARBA00023295"/>
    </source>
</evidence>
<reference evidence="8 9" key="1">
    <citation type="journal article" date="2014" name="Genome Biol. Evol.">
        <title>The secreted proteins of Achlya hypogyna and Thraustotheca clavata identify the ancestral oomycete secretome and reveal gene acquisitions by horizontal gene transfer.</title>
        <authorList>
            <person name="Misner I."/>
            <person name="Blouin N."/>
            <person name="Leonard G."/>
            <person name="Richards T.A."/>
            <person name="Lane C.E."/>
        </authorList>
    </citation>
    <scope>NUCLEOTIDE SEQUENCE [LARGE SCALE GENOMIC DNA]</scope>
    <source>
        <strain evidence="8 9">ATCC 34112</strain>
    </source>
</reference>
<dbReference type="CDD" id="cd00598">
    <property type="entry name" value="GH18_chitinase-like"/>
    <property type="match status" value="1"/>
</dbReference>
<proteinExistence type="inferred from homology"/>
<feature type="compositionally biased region" description="Low complexity" evidence="5">
    <location>
        <begin position="370"/>
        <end position="424"/>
    </location>
</feature>
<dbReference type="PROSITE" id="PS01095">
    <property type="entry name" value="GH18_1"/>
    <property type="match status" value="1"/>
</dbReference>
<dbReference type="SMART" id="SM00636">
    <property type="entry name" value="Glyco_18"/>
    <property type="match status" value="1"/>
</dbReference>
<dbReference type="GO" id="GO:0005576">
    <property type="term" value="C:extracellular region"/>
    <property type="evidence" value="ECO:0007669"/>
    <property type="project" value="TreeGrafter"/>
</dbReference>